<protein>
    <submittedName>
        <fullName evidence="3">Membrane protein</fullName>
    </submittedName>
</protein>
<dbReference type="Pfam" id="PF06210">
    <property type="entry name" value="DUF1003"/>
    <property type="match status" value="1"/>
</dbReference>
<dbReference type="EMBL" id="JAVDPW010000003">
    <property type="protein sequence ID" value="MDR6289265.1"/>
    <property type="molecule type" value="Genomic_DNA"/>
</dbReference>
<evidence type="ECO:0000256" key="1">
    <source>
        <dbReference type="SAM" id="Coils"/>
    </source>
</evidence>
<dbReference type="InterPro" id="IPR010406">
    <property type="entry name" value="DUF1003"/>
</dbReference>
<accession>A0ABU1JKZ2</accession>
<dbReference type="PANTHER" id="PTHR41386:SF1">
    <property type="entry name" value="MEMBRANE PROTEIN"/>
    <property type="match status" value="1"/>
</dbReference>
<dbReference type="PANTHER" id="PTHR41386">
    <property type="entry name" value="INTEGRAL MEMBRANE PROTEIN-RELATED"/>
    <property type="match status" value="1"/>
</dbReference>
<keyword evidence="2" id="KW-1133">Transmembrane helix</keyword>
<feature type="transmembrane region" description="Helical" evidence="2">
    <location>
        <begin position="83"/>
        <end position="106"/>
    </location>
</feature>
<sequence>MTQRVHPTMILTPEEEKLLHDLRRQKPSRARKPVPEAGTFGQKLADSVAETVGSWSFIVIQSILLALWIVLNLVGWIQAWDPYPFILLNLALSFQAAYSAPIIMMSQNRQAAIDRRNAEGDYRINIKAELEIEQLHQKIDLLREQEVVRLTQAVELLLKRLDRTEGQGGD</sequence>
<keyword evidence="2" id="KW-0812">Transmembrane</keyword>
<comment type="caution">
    <text evidence="3">The sequence shown here is derived from an EMBL/GenBank/DDBJ whole genome shotgun (WGS) entry which is preliminary data.</text>
</comment>
<organism evidence="3 4">
    <name type="scientific">Inquilinus ginsengisoli</name>
    <dbReference type="NCBI Taxonomy" id="363840"/>
    <lineage>
        <taxon>Bacteria</taxon>
        <taxon>Pseudomonadati</taxon>
        <taxon>Pseudomonadota</taxon>
        <taxon>Alphaproteobacteria</taxon>
        <taxon>Rhodospirillales</taxon>
        <taxon>Rhodospirillaceae</taxon>
        <taxon>Inquilinus</taxon>
    </lineage>
</organism>
<evidence type="ECO:0000313" key="3">
    <source>
        <dbReference type="EMBL" id="MDR6289265.1"/>
    </source>
</evidence>
<proteinExistence type="predicted"/>
<feature type="coiled-coil region" evidence="1">
    <location>
        <begin position="125"/>
        <end position="167"/>
    </location>
</feature>
<gene>
    <name evidence="3" type="ORF">E9232_001780</name>
</gene>
<dbReference type="Proteomes" id="UP001262410">
    <property type="component" value="Unassembled WGS sequence"/>
</dbReference>
<keyword evidence="2" id="KW-0472">Membrane</keyword>
<reference evidence="3 4" key="1">
    <citation type="submission" date="2023-07" db="EMBL/GenBank/DDBJ databases">
        <title>Sorghum-associated microbial communities from plants grown in Nebraska, USA.</title>
        <authorList>
            <person name="Schachtman D."/>
        </authorList>
    </citation>
    <scope>NUCLEOTIDE SEQUENCE [LARGE SCALE GENOMIC DNA]</scope>
    <source>
        <strain evidence="3 4">584</strain>
    </source>
</reference>
<evidence type="ECO:0000313" key="4">
    <source>
        <dbReference type="Proteomes" id="UP001262410"/>
    </source>
</evidence>
<keyword evidence="1" id="KW-0175">Coiled coil</keyword>
<name>A0ABU1JKZ2_9PROT</name>
<feature type="transmembrane region" description="Helical" evidence="2">
    <location>
        <begin position="52"/>
        <end position="77"/>
    </location>
</feature>
<keyword evidence="4" id="KW-1185">Reference proteome</keyword>
<dbReference type="RefSeq" id="WP_309793472.1">
    <property type="nucleotide sequence ID" value="NZ_JAVDPW010000003.1"/>
</dbReference>
<evidence type="ECO:0000256" key="2">
    <source>
        <dbReference type="SAM" id="Phobius"/>
    </source>
</evidence>